<dbReference type="PROSITE" id="PS50045">
    <property type="entry name" value="SIGMA54_INTERACT_4"/>
    <property type="match status" value="1"/>
</dbReference>
<evidence type="ECO:0000256" key="6">
    <source>
        <dbReference type="PROSITE-ProRule" id="PRU00169"/>
    </source>
</evidence>
<keyword evidence="1" id="KW-0547">Nucleotide-binding</keyword>
<dbReference type="PANTHER" id="PTHR32071:SF57">
    <property type="entry name" value="C4-DICARBOXYLATE TRANSPORT TRANSCRIPTIONAL REGULATORY PROTEIN DCTD"/>
    <property type="match status" value="1"/>
</dbReference>
<dbReference type="InterPro" id="IPR009057">
    <property type="entry name" value="Homeodomain-like_sf"/>
</dbReference>
<dbReference type="GO" id="GO:0006355">
    <property type="term" value="P:regulation of DNA-templated transcription"/>
    <property type="evidence" value="ECO:0007669"/>
    <property type="project" value="InterPro"/>
</dbReference>
<gene>
    <name evidence="9" type="ORF">DOS84_10535</name>
</gene>
<dbReference type="Gene3D" id="3.40.50.300">
    <property type="entry name" value="P-loop containing nucleotide triphosphate hydrolases"/>
    <property type="match status" value="1"/>
</dbReference>
<dbReference type="SMART" id="SM00448">
    <property type="entry name" value="REC"/>
    <property type="match status" value="1"/>
</dbReference>
<dbReference type="Gene3D" id="1.10.10.60">
    <property type="entry name" value="Homeodomain-like"/>
    <property type="match status" value="1"/>
</dbReference>
<comment type="caution">
    <text evidence="9">The sequence shown here is derived from an EMBL/GenBank/DDBJ whole genome shotgun (WGS) entry which is preliminary data.</text>
</comment>
<feature type="modified residue" description="4-aspartylphosphate" evidence="6">
    <location>
        <position position="69"/>
    </location>
</feature>
<dbReference type="PROSITE" id="PS00676">
    <property type="entry name" value="SIGMA54_INTERACT_2"/>
    <property type="match status" value="1"/>
</dbReference>
<dbReference type="SUPFAM" id="SSF52172">
    <property type="entry name" value="CheY-like"/>
    <property type="match status" value="1"/>
</dbReference>
<keyword evidence="4 9" id="KW-0238">DNA-binding</keyword>
<dbReference type="RefSeq" id="WP_111410087.1">
    <property type="nucleotide sequence ID" value="NZ_QKXH01000006.1"/>
</dbReference>
<dbReference type="InterPro" id="IPR003593">
    <property type="entry name" value="AAA+_ATPase"/>
</dbReference>
<keyword evidence="3" id="KW-0805">Transcription regulation</keyword>
<dbReference type="InterPro" id="IPR001789">
    <property type="entry name" value="Sig_transdc_resp-reg_receiver"/>
</dbReference>
<dbReference type="SMART" id="SM00382">
    <property type="entry name" value="AAA"/>
    <property type="match status" value="1"/>
</dbReference>
<feature type="domain" description="Response regulatory" evidence="8">
    <location>
        <begin position="19"/>
        <end position="133"/>
    </location>
</feature>
<evidence type="ECO:0000256" key="2">
    <source>
        <dbReference type="ARBA" id="ARBA00022840"/>
    </source>
</evidence>
<dbReference type="OrthoDB" id="9782110at2"/>
<dbReference type="InterPro" id="IPR027417">
    <property type="entry name" value="P-loop_NTPase"/>
</dbReference>
<dbReference type="InterPro" id="IPR025943">
    <property type="entry name" value="Sigma_54_int_dom_ATP-bd_2"/>
</dbReference>
<evidence type="ECO:0000313" key="10">
    <source>
        <dbReference type="Proteomes" id="UP000249177"/>
    </source>
</evidence>
<dbReference type="CDD" id="cd17534">
    <property type="entry name" value="REC_DC-like"/>
    <property type="match status" value="1"/>
</dbReference>
<evidence type="ECO:0000313" key="9">
    <source>
        <dbReference type="EMBL" id="PZX93297.1"/>
    </source>
</evidence>
<feature type="domain" description="Sigma-54 factor interaction" evidence="7">
    <location>
        <begin position="342"/>
        <end position="571"/>
    </location>
</feature>
<dbReference type="InterPro" id="IPR025944">
    <property type="entry name" value="Sigma_54_int_dom_CS"/>
</dbReference>
<keyword evidence="5" id="KW-0804">Transcription</keyword>
<evidence type="ECO:0000259" key="8">
    <source>
        <dbReference type="PROSITE" id="PS50110"/>
    </source>
</evidence>
<sequence>MNAVTKDVSIKESLSTNKKILIVEDQFIEAHDLQLILEKAGYEVMGIMRSVAQALECIEKEIPDLVFLDIFLKGKETGIDLAKILKERHIGFIYLSANSSKSILEEAKKTQPYGFIVKPFRAQDVLITLDIACYRHKHSIENQLLEEKMLEKSINEITFSSLKWEQALLQLGKTLQTYIPFDYMETGFINELSSIVGMLRRNFDIYEMINIDKFSKITNFKKDELIDLDSKSLKLEIAQIYQGESFEKVSQDSVIKRLVLHTFGIKSFIVIPLTIEEKKFNFSFHSRHFEIFTDEHLRLLIKLQGVLTKFVGDMYISDKKINGKNKVVLNISKNLPQGFESMIGTSRKMITVFDSIKKVAPFETSVLILGESGTGKEKVAQSIHNLSSRKGKPLVIINCSTIPENLAESLLFGHEKGAFTGAADKRAGKFEMADGGTVFLDEIGEMPIDLQVKLLRVLQEKEIERLGGRFPIKIDVRIIAATNRNLEEEVAAGRFRLDLYYRLYVFPILVPALRERTEDIPILASHFINLFSEKTGLKAPILQEAVLHQLLSYEWPGNIRELEHVIERSILMSDGNMIKEIQLPFAKKQEEGEKQEEFSIKTIHDNERDYIIYILKRCKGKVSGTGGAAEILNIPSSTLNSKIKKLGIKHSHFS</sequence>
<dbReference type="Gene3D" id="3.40.50.2300">
    <property type="match status" value="1"/>
</dbReference>
<name>A0A2W7UDM2_9FLAO</name>
<dbReference type="Pfam" id="PF00158">
    <property type="entry name" value="Sigma54_activat"/>
    <property type="match status" value="1"/>
</dbReference>
<dbReference type="CDD" id="cd00009">
    <property type="entry name" value="AAA"/>
    <property type="match status" value="1"/>
</dbReference>
<protein>
    <submittedName>
        <fullName evidence="9">DNA-binding response regulator</fullName>
    </submittedName>
</protein>
<accession>A0A2W7UDM2</accession>
<evidence type="ECO:0000256" key="4">
    <source>
        <dbReference type="ARBA" id="ARBA00023125"/>
    </source>
</evidence>
<dbReference type="PROSITE" id="PS50110">
    <property type="entry name" value="RESPONSE_REGULATORY"/>
    <property type="match status" value="1"/>
</dbReference>
<dbReference type="AlphaFoldDB" id="A0A2W7UDM2"/>
<dbReference type="Gene3D" id="1.10.8.60">
    <property type="match status" value="1"/>
</dbReference>
<dbReference type="Pfam" id="PF25601">
    <property type="entry name" value="AAA_lid_14"/>
    <property type="match status" value="1"/>
</dbReference>
<dbReference type="InterPro" id="IPR058031">
    <property type="entry name" value="AAA_lid_NorR"/>
</dbReference>
<dbReference type="InterPro" id="IPR025662">
    <property type="entry name" value="Sigma_54_int_dom_ATP-bd_1"/>
</dbReference>
<dbReference type="EMBL" id="QKXH01000006">
    <property type="protein sequence ID" value="PZX93297.1"/>
    <property type="molecule type" value="Genomic_DNA"/>
</dbReference>
<organism evidence="9 10">
    <name type="scientific">Flavobacterium aquariorum</name>
    <dbReference type="NCBI Taxonomy" id="2217670"/>
    <lineage>
        <taxon>Bacteria</taxon>
        <taxon>Pseudomonadati</taxon>
        <taxon>Bacteroidota</taxon>
        <taxon>Flavobacteriia</taxon>
        <taxon>Flavobacteriales</taxon>
        <taxon>Flavobacteriaceae</taxon>
        <taxon>Flavobacterium</taxon>
    </lineage>
</organism>
<evidence type="ECO:0000259" key="7">
    <source>
        <dbReference type="PROSITE" id="PS50045"/>
    </source>
</evidence>
<dbReference type="SUPFAM" id="SSF46689">
    <property type="entry name" value="Homeodomain-like"/>
    <property type="match status" value="1"/>
</dbReference>
<dbReference type="PROSITE" id="PS00675">
    <property type="entry name" value="SIGMA54_INTERACT_1"/>
    <property type="match status" value="1"/>
</dbReference>
<keyword evidence="6" id="KW-0597">Phosphoprotein</keyword>
<evidence type="ECO:0000256" key="3">
    <source>
        <dbReference type="ARBA" id="ARBA00023015"/>
    </source>
</evidence>
<keyword evidence="10" id="KW-1185">Reference proteome</keyword>
<evidence type="ECO:0000256" key="1">
    <source>
        <dbReference type="ARBA" id="ARBA00022741"/>
    </source>
</evidence>
<dbReference type="InterPro" id="IPR002078">
    <property type="entry name" value="Sigma_54_int"/>
</dbReference>
<dbReference type="Pfam" id="PF00072">
    <property type="entry name" value="Response_reg"/>
    <property type="match status" value="1"/>
</dbReference>
<proteinExistence type="predicted"/>
<reference evidence="9 10" key="1">
    <citation type="submission" date="2018-06" db="EMBL/GenBank/DDBJ databases">
        <title>Flavobacterium sp IMCC34762, genome.</title>
        <authorList>
            <person name="Joung Y."/>
            <person name="Cho J."/>
            <person name="Song J."/>
        </authorList>
    </citation>
    <scope>NUCLEOTIDE SEQUENCE [LARGE SCALE GENOMIC DNA]</scope>
    <source>
        <strain evidence="9 10">IMCC34762</strain>
    </source>
</reference>
<dbReference type="GO" id="GO:0000160">
    <property type="term" value="P:phosphorelay signal transduction system"/>
    <property type="evidence" value="ECO:0007669"/>
    <property type="project" value="InterPro"/>
</dbReference>
<dbReference type="FunFam" id="3.40.50.300:FF:000006">
    <property type="entry name" value="DNA-binding transcriptional regulator NtrC"/>
    <property type="match status" value="1"/>
</dbReference>
<dbReference type="Proteomes" id="UP000249177">
    <property type="component" value="Unassembled WGS sequence"/>
</dbReference>
<dbReference type="SUPFAM" id="SSF52540">
    <property type="entry name" value="P-loop containing nucleoside triphosphate hydrolases"/>
    <property type="match status" value="1"/>
</dbReference>
<dbReference type="GO" id="GO:0005524">
    <property type="term" value="F:ATP binding"/>
    <property type="evidence" value="ECO:0007669"/>
    <property type="project" value="UniProtKB-KW"/>
</dbReference>
<dbReference type="PROSITE" id="PS00688">
    <property type="entry name" value="SIGMA54_INTERACT_3"/>
    <property type="match status" value="1"/>
</dbReference>
<dbReference type="GO" id="GO:0003677">
    <property type="term" value="F:DNA binding"/>
    <property type="evidence" value="ECO:0007669"/>
    <property type="project" value="UniProtKB-KW"/>
</dbReference>
<evidence type="ECO:0000256" key="5">
    <source>
        <dbReference type="ARBA" id="ARBA00023163"/>
    </source>
</evidence>
<dbReference type="PANTHER" id="PTHR32071">
    <property type="entry name" value="TRANSCRIPTIONAL REGULATORY PROTEIN"/>
    <property type="match status" value="1"/>
</dbReference>
<keyword evidence="2" id="KW-0067">ATP-binding</keyword>
<dbReference type="InterPro" id="IPR011006">
    <property type="entry name" value="CheY-like_superfamily"/>
</dbReference>